<dbReference type="SUPFAM" id="SSF63380">
    <property type="entry name" value="Riboflavin synthase domain-like"/>
    <property type="match status" value="1"/>
</dbReference>
<dbReference type="InterPro" id="IPR024790">
    <property type="entry name" value="APC4_long_dom"/>
</dbReference>
<evidence type="ECO:0000256" key="11">
    <source>
        <dbReference type="ARBA" id="ARBA00023166"/>
    </source>
</evidence>
<dbReference type="FunFam" id="3.40.50.80:FF:000005">
    <property type="entry name" value="NADH-cytochrome b5 reductase"/>
    <property type="match status" value="1"/>
</dbReference>
<keyword evidence="9" id="KW-0756">Sterol biosynthesis</keyword>
<dbReference type="EMBL" id="KQ982796">
    <property type="protein sequence ID" value="KYQ50584.1"/>
    <property type="molecule type" value="Genomic_DNA"/>
</dbReference>
<name>A0A151WRW0_9HYME</name>
<dbReference type="PROSITE" id="PS51384">
    <property type="entry name" value="FAD_FR"/>
    <property type="match status" value="1"/>
</dbReference>
<evidence type="ECO:0000256" key="12">
    <source>
        <dbReference type="ARBA" id="ARBA00023221"/>
    </source>
</evidence>
<dbReference type="Gene3D" id="2.40.30.10">
    <property type="entry name" value="Translation factors"/>
    <property type="match status" value="1"/>
</dbReference>
<keyword evidence="14" id="KW-1133">Transmembrane helix</keyword>
<keyword evidence="8" id="KW-0560">Oxidoreductase</keyword>
<keyword evidence="6 13" id="KW-0274">FAD</keyword>
<feature type="binding site" evidence="13">
    <location>
        <position position="435"/>
    </location>
    <ligand>
        <name>FAD</name>
        <dbReference type="ChEBI" id="CHEBI:57692"/>
    </ligand>
</feature>
<dbReference type="CDD" id="cd06183">
    <property type="entry name" value="cyt_b5_reduct_like"/>
    <property type="match status" value="1"/>
</dbReference>
<dbReference type="Pfam" id="PF12896">
    <property type="entry name" value="ANAPC4"/>
    <property type="match status" value="1"/>
</dbReference>
<evidence type="ECO:0000256" key="3">
    <source>
        <dbReference type="ARBA" id="ARBA00012011"/>
    </source>
</evidence>
<reference evidence="16 17" key="1">
    <citation type="submission" date="2015-09" db="EMBL/GenBank/DDBJ databases">
        <title>Trachymyrmex zeteki WGS genome.</title>
        <authorList>
            <person name="Nygaard S."/>
            <person name="Hu H."/>
            <person name="Boomsma J."/>
            <person name="Zhang G."/>
        </authorList>
    </citation>
    <scope>NUCLEOTIDE SEQUENCE [LARGE SCALE GENOMIC DNA]</scope>
    <source>
        <strain evidence="16">Tzet28-1</strain>
        <tissue evidence="16">Whole body</tissue>
    </source>
</reference>
<feature type="domain" description="FAD-binding FR-type" evidence="15">
    <location>
        <begin position="348"/>
        <end position="460"/>
    </location>
</feature>
<evidence type="ECO:0000256" key="4">
    <source>
        <dbReference type="ARBA" id="ARBA00022516"/>
    </source>
</evidence>
<dbReference type="EC" id="1.6.2.2" evidence="3"/>
<sequence>MAGAMRQLEERQLPAEVTTMLWSPKMDLLAISNIKDIGQKDGTALMYIFGMFYCGTITVGLGPILQITGGSNNPIWITWKDNNCVKTTRISCSLFKKTAFLKVAQTQANVECLKDYLSRTLMATCEAWETILLEMDEKLARYAEANPPGSMSADFLELLMIGIPTKNLETFLLRDLTEKGLKKFGHSIEMCYSNIQKLVSKNLTSVGMALVYQLAELRGMVRVGGTYEALGLRDETLVTNAINESEAFLAKSYEIEQVIDQSMRNYKAFFRWLYVAILQLTDERAPSEVSRVSQQKTILLRDYRQRQFVLPILAAVGTIVVIGVAFKIYKTWSEKKKKSAPVLLVDPVVKYSLPLIQKDIISHDTRKFRFELPTSNHVLGLPIGQHVHLTAKIGEEVVIRSYTPVSSDDNRGYVDLVIKVYFKNVHPKFPEGGKMSQYLENMNIGDTIDFRGPSGRLIYKGQGKVTIKLLRKEPAVEYNMVMLAGGTGITPMLQLIRAIIKDPTDETQTSLLFANQTEKDILLRDELDEIAKKYPNKLKLWYTLDSSSDEWPYSTGYISTDMIEKHMFPPSPDTIVLMCGPPPMINFACTPNLDKLGYDTKLRFAY</sequence>
<dbReference type="GO" id="GO:0005739">
    <property type="term" value="C:mitochondrion"/>
    <property type="evidence" value="ECO:0007669"/>
    <property type="project" value="TreeGrafter"/>
</dbReference>
<feature type="binding site" evidence="13">
    <location>
        <position position="436"/>
    </location>
    <ligand>
        <name>FAD</name>
        <dbReference type="ChEBI" id="CHEBI:57692"/>
    </ligand>
</feature>
<keyword evidence="14" id="KW-0812">Transmembrane</keyword>
<proteinExistence type="inferred from homology"/>
<evidence type="ECO:0000256" key="6">
    <source>
        <dbReference type="ARBA" id="ARBA00022827"/>
    </source>
</evidence>
<dbReference type="STRING" id="64791.A0A151WRW0"/>
<evidence type="ECO:0000256" key="7">
    <source>
        <dbReference type="ARBA" id="ARBA00022955"/>
    </source>
</evidence>
<dbReference type="Gene3D" id="3.40.50.80">
    <property type="entry name" value="Nucleotide-binding domain of ferredoxin-NADP reductase (FNR) module"/>
    <property type="match status" value="1"/>
</dbReference>
<dbReference type="PANTHER" id="PTHR19370">
    <property type="entry name" value="NADH-CYTOCHROME B5 REDUCTASE"/>
    <property type="match status" value="1"/>
</dbReference>
<evidence type="ECO:0000256" key="1">
    <source>
        <dbReference type="ARBA" id="ARBA00001974"/>
    </source>
</evidence>
<evidence type="ECO:0000313" key="16">
    <source>
        <dbReference type="EMBL" id="KYQ50584.1"/>
    </source>
</evidence>
<dbReference type="InterPro" id="IPR017927">
    <property type="entry name" value="FAD-bd_FR_type"/>
</dbReference>
<feature type="binding site" evidence="13">
    <location>
        <position position="419"/>
    </location>
    <ligand>
        <name>FAD</name>
        <dbReference type="ChEBI" id="CHEBI:57692"/>
    </ligand>
</feature>
<dbReference type="PRINTS" id="PR00406">
    <property type="entry name" value="CYTB5RDTASE"/>
</dbReference>
<dbReference type="InterPro" id="IPR001433">
    <property type="entry name" value="OxRdtase_FAD/NAD-bd"/>
</dbReference>
<evidence type="ECO:0000256" key="10">
    <source>
        <dbReference type="ARBA" id="ARBA00023027"/>
    </source>
</evidence>
<evidence type="ECO:0000256" key="2">
    <source>
        <dbReference type="ARBA" id="ARBA00006105"/>
    </source>
</evidence>
<dbReference type="InterPro" id="IPR001709">
    <property type="entry name" value="Flavoprot_Pyr_Nucl_cyt_Rdtase"/>
</dbReference>
<dbReference type="InterPro" id="IPR017938">
    <property type="entry name" value="Riboflavin_synthase-like_b-brl"/>
</dbReference>
<keyword evidence="7" id="KW-0752">Steroid biosynthesis</keyword>
<feature type="binding site" evidence="13">
    <location>
        <position position="490"/>
    </location>
    <ligand>
        <name>FAD</name>
        <dbReference type="ChEBI" id="CHEBI:57692"/>
    </ligand>
</feature>
<feature type="binding site" evidence="13">
    <location>
        <position position="422"/>
    </location>
    <ligand>
        <name>FAD</name>
        <dbReference type="ChEBI" id="CHEBI:57692"/>
    </ligand>
</feature>
<feature type="binding site" evidence="13">
    <location>
        <position position="434"/>
    </location>
    <ligand>
        <name>FAD</name>
        <dbReference type="ChEBI" id="CHEBI:57692"/>
    </ligand>
</feature>
<dbReference type="SUPFAM" id="SSF52343">
    <property type="entry name" value="Ferredoxin reductase-like, C-terminal NADP-linked domain"/>
    <property type="match status" value="1"/>
</dbReference>
<evidence type="ECO:0000256" key="9">
    <source>
        <dbReference type="ARBA" id="ARBA00023011"/>
    </source>
</evidence>
<dbReference type="GO" id="GO:0016126">
    <property type="term" value="P:sterol biosynthetic process"/>
    <property type="evidence" value="ECO:0007669"/>
    <property type="project" value="UniProtKB-KW"/>
</dbReference>
<keyword evidence="10" id="KW-0520">NAD</keyword>
<dbReference type="Pfam" id="PF00175">
    <property type="entry name" value="NAD_binding_1"/>
    <property type="match status" value="1"/>
</dbReference>
<feature type="binding site" evidence="13">
    <location>
        <position position="400"/>
    </location>
    <ligand>
        <name>FAD</name>
        <dbReference type="ChEBI" id="CHEBI:57692"/>
    </ligand>
</feature>
<dbReference type="InterPro" id="IPR008333">
    <property type="entry name" value="Cbr1-like_FAD-bd_dom"/>
</dbReference>
<gene>
    <name evidence="16" type="ORF">ALC60_10292</name>
</gene>
<feature type="binding site" evidence="13">
    <location>
        <position position="417"/>
    </location>
    <ligand>
        <name>FAD</name>
        <dbReference type="ChEBI" id="CHEBI:57692"/>
    </ligand>
</feature>
<evidence type="ECO:0000259" key="15">
    <source>
        <dbReference type="PROSITE" id="PS51384"/>
    </source>
</evidence>
<dbReference type="Pfam" id="PF00970">
    <property type="entry name" value="FAD_binding_6"/>
    <property type="match status" value="1"/>
</dbReference>
<protein>
    <recommendedName>
        <fullName evidence="3">cytochrome-b5 reductase</fullName>
        <ecNumber evidence="3">1.6.2.2</ecNumber>
    </recommendedName>
</protein>
<feature type="binding site" evidence="13">
    <location>
        <position position="402"/>
    </location>
    <ligand>
        <name>FAD</name>
        <dbReference type="ChEBI" id="CHEBI:57692"/>
    </ligand>
</feature>
<evidence type="ECO:0000256" key="8">
    <source>
        <dbReference type="ARBA" id="ARBA00023002"/>
    </source>
</evidence>
<keyword evidence="12" id="KW-0753">Steroid metabolism</keyword>
<keyword evidence="4" id="KW-0444">Lipid biosynthesis</keyword>
<feature type="transmembrane region" description="Helical" evidence="14">
    <location>
        <begin position="44"/>
        <end position="65"/>
    </location>
</feature>
<dbReference type="InterPro" id="IPR039261">
    <property type="entry name" value="FNR_nucleotide-bd"/>
</dbReference>
<evidence type="ECO:0000313" key="17">
    <source>
        <dbReference type="Proteomes" id="UP000075809"/>
    </source>
</evidence>
<dbReference type="GO" id="GO:0071949">
    <property type="term" value="F:FAD binding"/>
    <property type="evidence" value="ECO:0007669"/>
    <property type="project" value="TreeGrafter"/>
</dbReference>
<accession>A0A151WRW0</accession>
<keyword evidence="5 13" id="KW-0285">Flavoprotein</keyword>
<feature type="transmembrane region" description="Helical" evidence="14">
    <location>
        <begin position="308"/>
        <end position="329"/>
    </location>
</feature>
<evidence type="ECO:0000256" key="5">
    <source>
        <dbReference type="ARBA" id="ARBA00022630"/>
    </source>
</evidence>
<dbReference type="PANTHER" id="PTHR19370:SF185">
    <property type="entry name" value="NADH-CYTOCHROME B5 REDUCTASE"/>
    <property type="match status" value="1"/>
</dbReference>
<keyword evidence="7" id="KW-0443">Lipid metabolism</keyword>
<dbReference type="GO" id="GO:0090524">
    <property type="term" value="F:cytochrome-b5 reductase activity, acting on NADH"/>
    <property type="evidence" value="ECO:0007669"/>
    <property type="project" value="UniProtKB-EC"/>
</dbReference>
<dbReference type="Proteomes" id="UP000075809">
    <property type="component" value="Unassembled WGS sequence"/>
</dbReference>
<evidence type="ECO:0000256" key="13">
    <source>
        <dbReference type="PIRSR" id="PIRSR601834-1"/>
    </source>
</evidence>
<comment type="cofactor">
    <cofactor evidence="1 13">
        <name>FAD</name>
        <dbReference type="ChEBI" id="CHEBI:57692"/>
    </cofactor>
</comment>
<dbReference type="PRINTS" id="PR00371">
    <property type="entry name" value="FPNCR"/>
</dbReference>
<keyword evidence="17" id="KW-1185">Reference proteome</keyword>
<dbReference type="InterPro" id="IPR001834">
    <property type="entry name" value="CBR-like"/>
</dbReference>
<evidence type="ECO:0000256" key="14">
    <source>
        <dbReference type="SAM" id="Phobius"/>
    </source>
</evidence>
<comment type="similarity">
    <text evidence="2">Belongs to the flavoprotein pyridine nucleotide cytochrome reductase family.</text>
</comment>
<dbReference type="FunFam" id="2.40.30.10:FF:000021">
    <property type="entry name" value="NADH-cytochrome b5 reductase"/>
    <property type="match status" value="1"/>
</dbReference>
<dbReference type="AlphaFoldDB" id="A0A151WRW0"/>
<organism evidence="16 17">
    <name type="scientific">Mycetomoellerius zeteki</name>
    <dbReference type="NCBI Taxonomy" id="64791"/>
    <lineage>
        <taxon>Eukaryota</taxon>
        <taxon>Metazoa</taxon>
        <taxon>Ecdysozoa</taxon>
        <taxon>Arthropoda</taxon>
        <taxon>Hexapoda</taxon>
        <taxon>Insecta</taxon>
        <taxon>Pterygota</taxon>
        <taxon>Neoptera</taxon>
        <taxon>Endopterygota</taxon>
        <taxon>Hymenoptera</taxon>
        <taxon>Apocrita</taxon>
        <taxon>Aculeata</taxon>
        <taxon>Formicoidea</taxon>
        <taxon>Formicidae</taxon>
        <taxon>Myrmicinae</taxon>
        <taxon>Mycetomoellerius</taxon>
    </lineage>
</organism>
<keyword evidence="14" id="KW-0472">Membrane</keyword>
<keyword evidence="11" id="KW-1207">Sterol metabolism</keyword>